<reference evidence="2 3" key="1">
    <citation type="submission" date="2016-10" db="EMBL/GenBank/DDBJ databases">
        <authorList>
            <person name="de Groot N.N."/>
        </authorList>
    </citation>
    <scope>NUCLEOTIDE SEQUENCE [LARGE SCALE GENOMIC DNA]</scope>
    <source>
        <strain evidence="2 3">CGMCC 1.7031</strain>
    </source>
</reference>
<protein>
    <submittedName>
        <fullName evidence="2">Uncharacterized protein</fullName>
    </submittedName>
</protein>
<evidence type="ECO:0000256" key="1">
    <source>
        <dbReference type="SAM" id="SignalP"/>
    </source>
</evidence>
<dbReference type="AlphaFoldDB" id="A0A1G5H6F4"/>
<dbReference type="PROSITE" id="PS51257">
    <property type="entry name" value="PROKAR_LIPOPROTEIN"/>
    <property type="match status" value="1"/>
</dbReference>
<keyword evidence="3" id="KW-1185">Reference proteome</keyword>
<dbReference type="EMBL" id="FMVF01000007">
    <property type="protein sequence ID" value="SCY59304.1"/>
    <property type="molecule type" value="Genomic_DNA"/>
</dbReference>
<evidence type="ECO:0000313" key="3">
    <source>
        <dbReference type="Proteomes" id="UP000199354"/>
    </source>
</evidence>
<name>A0A1G5H6F4_9FLAO</name>
<dbReference type="STRING" id="490189.SAMN02927903_01786"/>
<feature type="chain" id="PRO_5011746319" evidence="1">
    <location>
        <begin position="20"/>
        <end position="210"/>
    </location>
</feature>
<keyword evidence="1" id="KW-0732">Signal</keyword>
<organism evidence="2 3">
    <name type="scientific">Flavobacterium caeni</name>
    <dbReference type="NCBI Taxonomy" id="490189"/>
    <lineage>
        <taxon>Bacteria</taxon>
        <taxon>Pseudomonadati</taxon>
        <taxon>Bacteroidota</taxon>
        <taxon>Flavobacteriia</taxon>
        <taxon>Flavobacteriales</taxon>
        <taxon>Flavobacteriaceae</taxon>
        <taxon>Flavobacterium</taxon>
    </lineage>
</organism>
<feature type="signal peptide" evidence="1">
    <location>
        <begin position="1"/>
        <end position="19"/>
    </location>
</feature>
<proteinExistence type="predicted"/>
<gene>
    <name evidence="2" type="ORF">SAMN02927903_01786</name>
</gene>
<evidence type="ECO:0000313" key="2">
    <source>
        <dbReference type="EMBL" id="SCY59304.1"/>
    </source>
</evidence>
<dbReference type="RefSeq" id="WP_091142047.1">
    <property type="nucleotide sequence ID" value="NZ_FMVF01000007.1"/>
</dbReference>
<sequence length="210" mass="23821">MPKSTMRFLSISVLFALVAACGSSPVKGLAETTVETPVFRSTYFDDPAADYVYKANVTVYGHELSGIFVAKKKDDGHRVVLTTEFGNKLIDIDLKETDYTVNAIVDELDRKILLETLVADFRLMLRKEHHIAAQFDAPQAKILKATDGKKVNYLYLSTIDGKLLQIKHAGKRKETITFRFHAENPTFAEDIFIEHHDIKLKMVFKQLKNQ</sequence>
<dbReference type="Proteomes" id="UP000199354">
    <property type="component" value="Unassembled WGS sequence"/>
</dbReference>
<dbReference type="OrthoDB" id="1043955at2"/>
<accession>A0A1G5H6F4</accession>